<dbReference type="Proteomes" id="UP000515135">
    <property type="component" value="Unplaced"/>
</dbReference>
<dbReference type="Gene3D" id="1.20.1280.50">
    <property type="match status" value="1"/>
</dbReference>
<dbReference type="SUPFAM" id="SSF81383">
    <property type="entry name" value="F-box domain"/>
    <property type="match status" value="1"/>
</dbReference>
<keyword evidence="5" id="KW-1185">Reference proteome</keyword>
<evidence type="ECO:0000256" key="2">
    <source>
        <dbReference type="ARBA" id="ARBA00022737"/>
    </source>
</evidence>
<proteinExistence type="predicted"/>
<evidence type="ECO:0000256" key="1">
    <source>
        <dbReference type="ARBA" id="ARBA00022574"/>
    </source>
</evidence>
<dbReference type="PANTHER" id="PTHR44436">
    <property type="entry name" value="F-BOX/WD REPEAT-CONTAINING PROTEIN 2"/>
    <property type="match status" value="1"/>
</dbReference>
<feature type="repeat" description="WD" evidence="3">
    <location>
        <begin position="244"/>
        <end position="285"/>
    </location>
</feature>
<dbReference type="GeneID" id="109483730"/>
<feature type="domain" description="F-box" evidence="4">
    <location>
        <begin position="74"/>
        <end position="121"/>
    </location>
</feature>
<dbReference type="KEGG" id="bbel:109483730"/>
<dbReference type="InterPro" id="IPR001680">
    <property type="entry name" value="WD40_rpt"/>
</dbReference>
<dbReference type="InterPro" id="IPR015943">
    <property type="entry name" value="WD40/YVTN_repeat-like_dom_sf"/>
</dbReference>
<sequence length="475" mass="53987">MHTTGLYVATSTGRGHQPRMKEANEFKSWLSQLSRDFSDLDDKQRNETLDLLIATSGASQLSHLSTKLETLLKRDFLRLLPLELSFYLCTFLDPKTLLRCCVVSKQWNKVVSGCSQAWHAACWQIGLRMDCDEKSQDGPLLKHSYLRAISRHRDLEDGTAFESTTLYGHSARVYALYYSEGKLATGSDDLSVRLWDVQTGKCLHVIETHTCADLKFDKDKVVTASFDNTLACWDWATGQRTQVFVGHVGAVFSVDYSDELQLLASGSADGTVNLWALNTGECYNVFRGHTEWVTRVILRKCQVDSVLHRAGEYVLISMDRNEIKIWPISTQVNCKPLRTLAVSEDKSISLLPRLQFDGRAIVCASDIGIHLWDFATFELRIIPTKQCSPALLGFGMVFSLIYHWQHLYVMDVRTQRYICKYPLPVIRKSKRGSSIIAGDCDWLDGFELEEKLGLVFATSMPDHSIYLIRWRKNDT</sequence>
<evidence type="ECO:0000313" key="6">
    <source>
        <dbReference type="RefSeq" id="XP_019642359.1"/>
    </source>
</evidence>
<evidence type="ECO:0000256" key="3">
    <source>
        <dbReference type="PROSITE-ProRule" id="PRU00221"/>
    </source>
</evidence>
<gene>
    <name evidence="6 7" type="primary">LOC109483730</name>
</gene>
<dbReference type="PROSITE" id="PS50082">
    <property type="entry name" value="WD_REPEATS_2"/>
    <property type="match status" value="2"/>
</dbReference>
<dbReference type="InterPro" id="IPR020472">
    <property type="entry name" value="WD40_PAC1"/>
</dbReference>
<dbReference type="AlphaFoldDB" id="A0A6P4ZMC1"/>
<keyword evidence="1 3" id="KW-0853">WD repeat</keyword>
<organism evidence="5 7">
    <name type="scientific">Branchiostoma belcheri</name>
    <name type="common">Amphioxus</name>
    <dbReference type="NCBI Taxonomy" id="7741"/>
    <lineage>
        <taxon>Eukaryota</taxon>
        <taxon>Metazoa</taxon>
        <taxon>Chordata</taxon>
        <taxon>Cephalochordata</taxon>
        <taxon>Leptocardii</taxon>
        <taxon>Amphioxiformes</taxon>
        <taxon>Branchiostomatidae</taxon>
        <taxon>Branchiostoma</taxon>
    </lineage>
</organism>
<dbReference type="InterPro" id="IPR019775">
    <property type="entry name" value="WD40_repeat_CS"/>
</dbReference>
<dbReference type="PRINTS" id="PR00320">
    <property type="entry name" value="GPROTEINBRPT"/>
</dbReference>
<name>A0A6P4ZMC1_BRABE</name>
<dbReference type="InterPro" id="IPR042627">
    <property type="entry name" value="FBXW2"/>
</dbReference>
<protein>
    <submittedName>
        <fullName evidence="6 7">F-box/WD repeat-containing protein 2-like</fullName>
    </submittedName>
</protein>
<dbReference type="SMART" id="SM00320">
    <property type="entry name" value="WD40"/>
    <property type="match status" value="4"/>
</dbReference>
<dbReference type="SUPFAM" id="SSF50978">
    <property type="entry name" value="WD40 repeat-like"/>
    <property type="match status" value="1"/>
</dbReference>
<feature type="repeat" description="WD" evidence="3">
    <location>
        <begin position="166"/>
        <end position="205"/>
    </location>
</feature>
<dbReference type="InterPro" id="IPR036047">
    <property type="entry name" value="F-box-like_dom_sf"/>
</dbReference>
<evidence type="ECO:0000313" key="7">
    <source>
        <dbReference type="RefSeq" id="XP_019642360.1"/>
    </source>
</evidence>
<dbReference type="PROSITE" id="PS50294">
    <property type="entry name" value="WD_REPEATS_REGION"/>
    <property type="match status" value="2"/>
</dbReference>
<keyword evidence="2" id="KW-0677">Repeat</keyword>
<dbReference type="PANTHER" id="PTHR44436:SF1">
    <property type="entry name" value="F-BOX_WD REPEAT-CONTAINING PROTEIN 2"/>
    <property type="match status" value="1"/>
</dbReference>
<dbReference type="CDD" id="cd22131">
    <property type="entry name" value="F-box_FBXW2"/>
    <property type="match status" value="1"/>
</dbReference>
<dbReference type="InterPro" id="IPR036322">
    <property type="entry name" value="WD40_repeat_dom_sf"/>
</dbReference>
<dbReference type="InterPro" id="IPR001810">
    <property type="entry name" value="F-box_dom"/>
</dbReference>
<dbReference type="Gene3D" id="2.130.10.10">
    <property type="entry name" value="YVTN repeat-like/Quinoprotein amine dehydrogenase"/>
    <property type="match status" value="1"/>
</dbReference>
<dbReference type="RefSeq" id="XP_019642360.1">
    <property type="nucleotide sequence ID" value="XM_019786801.1"/>
</dbReference>
<accession>A0A6P4ZMC1</accession>
<dbReference type="OrthoDB" id="538223at2759"/>
<dbReference type="Pfam" id="PF12937">
    <property type="entry name" value="F-box-like"/>
    <property type="match status" value="1"/>
</dbReference>
<dbReference type="Pfam" id="PF00400">
    <property type="entry name" value="WD40"/>
    <property type="match status" value="3"/>
</dbReference>
<evidence type="ECO:0000259" key="4">
    <source>
        <dbReference type="PROSITE" id="PS50181"/>
    </source>
</evidence>
<reference evidence="6 7" key="1">
    <citation type="submission" date="2025-04" db="UniProtKB">
        <authorList>
            <consortium name="RefSeq"/>
        </authorList>
    </citation>
    <scope>IDENTIFICATION</scope>
    <source>
        <tissue evidence="6 7">Gonad</tissue>
    </source>
</reference>
<dbReference type="PROSITE" id="PS00678">
    <property type="entry name" value="WD_REPEATS_1"/>
    <property type="match status" value="1"/>
</dbReference>
<evidence type="ECO:0000313" key="5">
    <source>
        <dbReference type="Proteomes" id="UP000515135"/>
    </source>
</evidence>
<dbReference type="PROSITE" id="PS50181">
    <property type="entry name" value="FBOX"/>
    <property type="match status" value="1"/>
</dbReference>
<dbReference type="SMART" id="SM00256">
    <property type="entry name" value="FBOX"/>
    <property type="match status" value="1"/>
</dbReference>
<dbReference type="RefSeq" id="XP_019642359.1">
    <property type="nucleotide sequence ID" value="XM_019786800.1"/>
</dbReference>